<accession>A0A5N5L2I9</accession>
<protein>
    <recommendedName>
        <fullName evidence="4">Kisspeptin</fullName>
    </recommendedName>
</protein>
<sequence length="106" mass="12208">MLLLAMILLLSVTLGETNPTREYTEDVTPEERVLKVLQRIAARPTPEPLASKLSSHLPMDMSNPWLSARIPSTSWWWHPEKPHPETKRRQNLASYNLNSFGLRYGK</sequence>
<organism evidence="2 3">
    <name type="scientific">Pangasianodon hypophthalmus</name>
    <name type="common">Striped catfish</name>
    <name type="synonym">Helicophagus hypophthalmus</name>
    <dbReference type="NCBI Taxonomy" id="310915"/>
    <lineage>
        <taxon>Eukaryota</taxon>
        <taxon>Metazoa</taxon>
        <taxon>Chordata</taxon>
        <taxon>Craniata</taxon>
        <taxon>Vertebrata</taxon>
        <taxon>Euteleostomi</taxon>
        <taxon>Actinopterygii</taxon>
        <taxon>Neopterygii</taxon>
        <taxon>Teleostei</taxon>
        <taxon>Ostariophysi</taxon>
        <taxon>Siluriformes</taxon>
        <taxon>Pangasiidae</taxon>
        <taxon>Pangasianodon</taxon>
    </lineage>
</organism>
<dbReference type="Proteomes" id="UP000327468">
    <property type="component" value="Chromosome 20"/>
</dbReference>
<name>A0A5N5L2I9_PANHP</name>
<keyword evidence="3" id="KW-1185">Reference proteome</keyword>
<reference evidence="2 3" key="1">
    <citation type="submission" date="2019-06" db="EMBL/GenBank/DDBJ databases">
        <title>A chromosome-scale genome assembly of the striped catfish, Pangasianodon hypophthalmus.</title>
        <authorList>
            <person name="Wen M."/>
            <person name="Zahm M."/>
            <person name="Roques C."/>
            <person name="Cabau C."/>
            <person name="Klopp C."/>
            <person name="Donnadieu C."/>
            <person name="Jouanno E."/>
            <person name="Avarre J.-C."/>
            <person name="Campet M."/>
            <person name="Ha T.T.T."/>
            <person name="Dugue R."/>
            <person name="Lampietro C."/>
            <person name="Louis A."/>
            <person name="Herpin A."/>
            <person name="Echchiki A."/>
            <person name="Berthelot C."/>
            <person name="Parey E."/>
            <person name="Roest-Crollius H."/>
            <person name="Braasch I."/>
            <person name="Postlethwait J."/>
            <person name="Bobe J."/>
            <person name="Montfort J."/>
            <person name="Bouchez O."/>
            <person name="Begum T."/>
            <person name="Schartl M."/>
            <person name="Guiguen Y."/>
        </authorList>
    </citation>
    <scope>NUCLEOTIDE SEQUENCE [LARGE SCALE GENOMIC DNA]</scope>
    <source>
        <strain evidence="2 3">Indonesia</strain>
        <tissue evidence="2">Blood</tissue>
    </source>
</reference>
<dbReference type="EMBL" id="VFJC01000021">
    <property type="protein sequence ID" value="KAB5536957.1"/>
    <property type="molecule type" value="Genomic_DNA"/>
</dbReference>
<comment type="caution">
    <text evidence="2">The sequence shown here is derived from an EMBL/GenBank/DDBJ whole genome shotgun (WGS) entry which is preliminary data.</text>
</comment>
<evidence type="ECO:0008006" key="4">
    <source>
        <dbReference type="Google" id="ProtNLM"/>
    </source>
</evidence>
<dbReference type="OrthoDB" id="9899812at2759"/>
<evidence type="ECO:0000256" key="1">
    <source>
        <dbReference type="SAM" id="SignalP"/>
    </source>
</evidence>
<feature type="chain" id="PRO_5024300351" description="Kisspeptin" evidence="1">
    <location>
        <begin position="18"/>
        <end position="106"/>
    </location>
</feature>
<proteinExistence type="predicted"/>
<evidence type="ECO:0000313" key="2">
    <source>
        <dbReference type="EMBL" id="KAB5536957.1"/>
    </source>
</evidence>
<dbReference type="AlphaFoldDB" id="A0A5N5L2I9"/>
<keyword evidence="1" id="KW-0732">Signal</keyword>
<feature type="signal peptide" evidence="1">
    <location>
        <begin position="1"/>
        <end position="17"/>
    </location>
</feature>
<evidence type="ECO:0000313" key="3">
    <source>
        <dbReference type="Proteomes" id="UP000327468"/>
    </source>
</evidence>
<gene>
    <name evidence="2" type="ORF">PHYPO_G00113280</name>
</gene>